<evidence type="ECO:0000313" key="2">
    <source>
        <dbReference type="Proteomes" id="UP000698242"/>
    </source>
</evidence>
<dbReference type="OrthoDB" id="7876829at2"/>
<dbReference type="EMBL" id="APKE01000025">
    <property type="protein sequence ID" value="KAF0675491.1"/>
    <property type="molecule type" value="Genomic_DNA"/>
</dbReference>
<accession>A0A921NUI7</accession>
<reference evidence="1" key="1">
    <citation type="submission" date="2013-03" db="EMBL/GenBank/DDBJ databases">
        <title>Genome Sequence of the Profundibacterium mesophilum strain KAUST100406-0324T from Red Sea, a novel genus in the family Rhodobacteraceae.</title>
        <authorList>
            <person name="Essack M."/>
            <person name="Alam I."/>
            <person name="Lafi F."/>
            <person name="Alawi W."/>
            <person name="Kamanu F."/>
            <person name="Al-Suwailem A."/>
            <person name="Lee O.O."/>
            <person name="Xu Y."/>
            <person name="Bajic V."/>
            <person name="Qian P.-Y."/>
            <person name="Archer J."/>
        </authorList>
    </citation>
    <scope>NUCLEOTIDE SEQUENCE</scope>
    <source>
        <strain evidence="1">KAUST100406-0324</strain>
    </source>
</reference>
<gene>
    <name evidence="1" type="ORF">PMES_02121</name>
</gene>
<dbReference type="RefSeq" id="WP_159965642.1">
    <property type="nucleotide sequence ID" value="NZ_APKE01000025.1"/>
</dbReference>
<dbReference type="AlphaFoldDB" id="A0A921NUI7"/>
<name>A0A921NUI7_9RHOB</name>
<protein>
    <submittedName>
        <fullName evidence="1">Uncharacterized protein</fullName>
    </submittedName>
</protein>
<evidence type="ECO:0000313" key="1">
    <source>
        <dbReference type="EMBL" id="KAF0675491.1"/>
    </source>
</evidence>
<organism evidence="1 2">
    <name type="scientific">Profundibacterium mesophilum KAUST100406-0324</name>
    <dbReference type="NCBI Taxonomy" id="1037889"/>
    <lineage>
        <taxon>Bacteria</taxon>
        <taxon>Pseudomonadati</taxon>
        <taxon>Pseudomonadota</taxon>
        <taxon>Alphaproteobacteria</taxon>
        <taxon>Rhodobacterales</taxon>
        <taxon>Roseobacteraceae</taxon>
        <taxon>Profundibacterium</taxon>
    </lineage>
</organism>
<sequence>MHRQTLPAAAVALALGLLPVKGDAGSLDLGGIFTSLMMVGTMGAAVERRVIAQQLSGPAMLRQAALNGTPDRNGRHVVPKRDGQLPPACMREVPFDGTAAQVFSKSCLEREMVDADRLPRHCTARVPGTGRERTVYHVDCLSKAGWRAL</sequence>
<keyword evidence="2" id="KW-1185">Reference proteome</keyword>
<proteinExistence type="predicted"/>
<dbReference type="Proteomes" id="UP000698242">
    <property type="component" value="Unassembled WGS sequence"/>
</dbReference>
<comment type="caution">
    <text evidence="1">The sequence shown here is derived from an EMBL/GenBank/DDBJ whole genome shotgun (WGS) entry which is preliminary data.</text>
</comment>